<dbReference type="Proteomes" id="UP000199207">
    <property type="component" value="Unassembled WGS sequence"/>
</dbReference>
<name>A0A1I1E4K8_9ACTN</name>
<gene>
    <name evidence="2" type="ORF">SAMN05421773_101133</name>
</gene>
<sequence>MRTLRTTTRTTALGVVTAGLLVATAACSDSSGEAPGARAEEGSARSQSTVVEALQATAKKSQEARTATFESVTTMDVMGMDGIEMSVSGTIGWQPLAMDASADMNGFMQALLDMFGELAAEDPEASGELDRLAAVDATMNMRLVDNVMYMSGPMMEPALGGKTWVKVDLAEAAAAEGDPALGQMLDQLNSASYSPATQVALMLESPEVEWKGEESLDGVTVNRYEGTLTAEELLAMDPSTEFLSEEELDLMRSELATSGSEEYLLSVWVDENDYPVRIDMTVEMPEGSMVQSTRYGDYGEAPAVEHPPAGEVVDSAELEDGIDPFGFGGLEPQGPGA</sequence>
<accession>A0A1I1E4K8</accession>
<evidence type="ECO:0008006" key="4">
    <source>
        <dbReference type="Google" id="ProtNLM"/>
    </source>
</evidence>
<feature type="chain" id="PRO_5011611982" description="Lipoprotein" evidence="1">
    <location>
        <begin position="29"/>
        <end position="337"/>
    </location>
</feature>
<dbReference type="OrthoDB" id="3369896at2"/>
<protein>
    <recommendedName>
        <fullName evidence="4">Lipoprotein</fullName>
    </recommendedName>
</protein>
<dbReference type="PROSITE" id="PS51257">
    <property type="entry name" value="PROKAR_LIPOPROTEIN"/>
    <property type="match status" value="1"/>
</dbReference>
<keyword evidence="1" id="KW-0732">Signal</keyword>
<keyword evidence="3" id="KW-1185">Reference proteome</keyword>
<evidence type="ECO:0000313" key="3">
    <source>
        <dbReference type="Proteomes" id="UP000199207"/>
    </source>
</evidence>
<dbReference type="InterPro" id="IPR029046">
    <property type="entry name" value="LolA/LolB/LppX"/>
</dbReference>
<reference evidence="2 3" key="1">
    <citation type="submission" date="2016-10" db="EMBL/GenBank/DDBJ databases">
        <authorList>
            <person name="de Groot N.N."/>
        </authorList>
    </citation>
    <scope>NUCLEOTIDE SEQUENCE [LARGE SCALE GENOMIC DNA]</scope>
    <source>
        <strain evidence="2 3">CGMCC 4.5739</strain>
    </source>
</reference>
<dbReference type="RefSeq" id="WP_093836605.1">
    <property type="nucleotide sequence ID" value="NZ_FOLM01000001.1"/>
</dbReference>
<proteinExistence type="predicted"/>
<dbReference type="STRING" id="910347.SAMN05421773_101133"/>
<dbReference type="Gene3D" id="2.50.20.20">
    <property type="match status" value="1"/>
</dbReference>
<feature type="signal peptide" evidence="1">
    <location>
        <begin position="1"/>
        <end position="28"/>
    </location>
</feature>
<dbReference type="AlphaFoldDB" id="A0A1I1E4K8"/>
<dbReference type="SUPFAM" id="SSF89392">
    <property type="entry name" value="Prokaryotic lipoproteins and lipoprotein localization factors"/>
    <property type="match status" value="1"/>
</dbReference>
<evidence type="ECO:0000256" key="1">
    <source>
        <dbReference type="SAM" id="SignalP"/>
    </source>
</evidence>
<dbReference type="EMBL" id="FOLM01000001">
    <property type="protein sequence ID" value="SFB82165.1"/>
    <property type="molecule type" value="Genomic_DNA"/>
</dbReference>
<evidence type="ECO:0000313" key="2">
    <source>
        <dbReference type="EMBL" id="SFB82165.1"/>
    </source>
</evidence>
<organism evidence="2 3">
    <name type="scientific">Streptomyces aidingensis</name>
    <dbReference type="NCBI Taxonomy" id="910347"/>
    <lineage>
        <taxon>Bacteria</taxon>
        <taxon>Bacillati</taxon>
        <taxon>Actinomycetota</taxon>
        <taxon>Actinomycetes</taxon>
        <taxon>Kitasatosporales</taxon>
        <taxon>Streptomycetaceae</taxon>
        <taxon>Streptomyces</taxon>
    </lineage>
</organism>